<dbReference type="EMBL" id="CAJOBH010036785">
    <property type="protein sequence ID" value="CAF4306591.1"/>
    <property type="molecule type" value="Genomic_DNA"/>
</dbReference>
<feature type="region of interest" description="Disordered" evidence="2">
    <location>
        <begin position="590"/>
        <end position="621"/>
    </location>
</feature>
<name>A0A8S2TZH6_9BILA</name>
<evidence type="ECO:0000256" key="1">
    <source>
        <dbReference type="SAM" id="Coils"/>
    </source>
</evidence>
<evidence type="ECO:0000313" key="4">
    <source>
        <dbReference type="Proteomes" id="UP000681967"/>
    </source>
</evidence>
<keyword evidence="1" id="KW-0175">Coiled coil</keyword>
<evidence type="ECO:0000256" key="2">
    <source>
        <dbReference type="SAM" id="MobiDB-lite"/>
    </source>
</evidence>
<comment type="caution">
    <text evidence="3">The sequence shown here is derived from an EMBL/GenBank/DDBJ whole genome shotgun (WGS) entry which is preliminary data.</text>
</comment>
<feature type="compositionally biased region" description="Polar residues" evidence="2">
    <location>
        <begin position="598"/>
        <end position="612"/>
    </location>
</feature>
<feature type="coiled-coil region" evidence="1">
    <location>
        <begin position="420"/>
        <end position="447"/>
    </location>
</feature>
<gene>
    <name evidence="3" type="ORF">BYL167_LOCUS27714</name>
</gene>
<accession>A0A8S2TZH6</accession>
<dbReference type="Proteomes" id="UP000681967">
    <property type="component" value="Unassembled WGS sequence"/>
</dbReference>
<proteinExistence type="predicted"/>
<evidence type="ECO:0000313" key="3">
    <source>
        <dbReference type="EMBL" id="CAF4306591.1"/>
    </source>
</evidence>
<feature type="region of interest" description="Disordered" evidence="2">
    <location>
        <begin position="320"/>
        <end position="341"/>
    </location>
</feature>
<feature type="non-terminal residue" evidence="3">
    <location>
        <position position="797"/>
    </location>
</feature>
<reference evidence="3" key="1">
    <citation type="submission" date="2021-02" db="EMBL/GenBank/DDBJ databases">
        <authorList>
            <person name="Nowell W R."/>
        </authorList>
    </citation>
    <scope>NUCLEOTIDE SEQUENCE</scope>
</reference>
<sequence length="797" mass="90812">MQDSYSVSAAMEKLVHLTSQPYHQLDIRAALSTEIKKAHQASGKFSKISTHVLDTIDANMSEQLENRLQEAKNNYTGERIVLILCNMGSFHWIGILLGFNIDGCIWRAQSFDPVTGSDHLTDKIQTAFSKVYPDIILRVNTLLKHKDHTKSAILTIANLLIATDDAQFSQRNSLNGQQLNSSYDGGRQNNKNKMDQVQAYPTSNEGNISEYDELEKQVAARLKSFNITDIEILPEKIRRSEQRVKDFREDGRHDDAAKEEKHMSELKEMQALSENIAKLKASINCGDGKLRELEQSLASRQAKLKITDLSVLPQKIRHSQERVKDFQDDGRHDDAEKESKHLSDLKEMLTLSQKITKLKASKDSGEGQLIALEESLTNSKIKLKITDLTVLPEKIRRTEERVKDFRDDGRNDDADKETKYLCELKELQALSEKIAQLKNTMNSSEWKLCQLEKSLLSNQEKLNITDLAVLPEKIRRSEQRAKDFRDDGRNDDAERETRFLSDLKELLALSENITKLKSSGSNCDSQSVTLEERLANIKARFNITDLSVLSEKILRSEQRIKDFRDDGRNDDAEKETKYVDELKELQELGKRKDDLKLPNTQSEVTIDSSASKQAEEKIESSSTKTDKLVLTDLDTLHQDLLFLPVCAEKVAMQLLEYFQQIMASQNKSVTFSNSSVYQLFDELENQMDQEEMLSDTVRKNLQDLRRYVDNQDASSANRCLAELLKKIRPLHVQEIQRLIDKAKAAAKVIEDQDVILLIGETGTGKSTTIQFLAGCQMEKKKVEVENGRFLEHVEAVE</sequence>
<feature type="compositionally biased region" description="Polar residues" evidence="2">
    <location>
        <begin position="173"/>
        <end position="191"/>
    </location>
</feature>
<protein>
    <submittedName>
        <fullName evidence="3">Uncharacterized protein</fullName>
    </submittedName>
</protein>
<feature type="region of interest" description="Disordered" evidence="2">
    <location>
        <begin position="173"/>
        <end position="192"/>
    </location>
</feature>
<dbReference type="AlphaFoldDB" id="A0A8S2TZH6"/>
<feature type="region of interest" description="Disordered" evidence="2">
    <location>
        <begin position="244"/>
        <end position="263"/>
    </location>
</feature>
<dbReference type="SUPFAM" id="SSF52540">
    <property type="entry name" value="P-loop containing nucleoside triphosphate hydrolases"/>
    <property type="match status" value="1"/>
</dbReference>
<dbReference type="InterPro" id="IPR027417">
    <property type="entry name" value="P-loop_NTPase"/>
</dbReference>
<organism evidence="3 4">
    <name type="scientific">Rotaria magnacalcarata</name>
    <dbReference type="NCBI Taxonomy" id="392030"/>
    <lineage>
        <taxon>Eukaryota</taxon>
        <taxon>Metazoa</taxon>
        <taxon>Spiralia</taxon>
        <taxon>Gnathifera</taxon>
        <taxon>Rotifera</taxon>
        <taxon>Eurotatoria</taxon>
        <taxon>Bdelloidea</taxon>
        <taxon>Philodinida</taxon>
        <taxon>Philodinidae</taxon>
        <taxon>Rotaria</taxon>
    </lineage>
</organism>